<evidence type="ECO:0000313" key="1">
    <source>
        <dbReference type="EMBL" id="GFR17529.1"/>
    </source>
</evidence>
<organism evidence="1 2">
    <name type="scientific">Trichonephila clavata</name>
    <name type="common">Joro spider</name>
    <name type="synonym">Nephila clavata</name>
    <dbReference type="NCBI Taxonomy" id="2740835"/>
    <lineage>
        <taxon>Eukaryota</taxon>
        <taxon>Metazoa</taxon>
        <taxon>Ecdysozoa</taxon>
        <taxon>Arthropoda</taxon>
        <taxon>Chelicerata</taxon>
        <taxon>Arachnida</taxon>
        <taxon>Araneae</taxon>
        <taxon>Araneomorphae</taxon>
        <taxon>Entelegynae</taxon>
        <taxon>Araneoidea</taxon>
        <taxon>Nephilidae</taxon>
        <taxon>Trichonephila</taxon>
    </lineage>
</organism>
<keyword evidence="2" id="KW-1185">Reference proteome</keyword>
<name>A0A8X6LRS4_TRICU</name>
<dbReference type="AlphaFoldDB" id="A0A8X6LRS4"/>
<gene>
    <name evidence="1" type="ORF">TNCT_535331</name>
</gene>
<dbReference type="EMBL" id="BMAO01007642">
    <property type="protein sequence ID" value="GFR17529.1"/>
    <property type="molecule type" value="Genomic_DNA"/>
</dbReference>
<accession>A0A8X6LRS4</accession>
<reference evidence="1" key="1">
    <citation type="submission" date="2020-07" db="EMBL/GenBank/DDBJ databases">
        <title>Multicomponent nature underlies the extraordinary mechanical properties of spider dragline silk.</title>
        <authorList>
            <person name="Kono N."/>
            <person name="Nakamura H."/>
            <person name="Mori M."/>
            <person name="Yoshida Y."/>
            <person name="Ohtoshi R."/>
            <person name="Malay A.D."/>
            <person name="Moran D.A.P."/>
            <person name="Tomita M."/>
            <person name="Numata K."/>
            <person name="Arakawa K."/>
        </authorList>
    </citation>
    <scope>NUCLEOTIDE SEQUENCE</scope>
</reference>
<evidence type="ECO:0000313" key="2">
    <source>
        <dbReference type="Proteomes" id="UP000887116"/>
    </source>
</evidence>
<comment type="caution">
    <text evidence="1">The sequence shown here is derived from an EMBL/GenBank/DDBJ whole genome shotgun (WGS) entry which is preliminary data.</text>
</comment>
<dbReference type="Proteomes" id="UP000887116">
    <property type="component" value="Unassembled WGS sequence"/>
</dbReference>
<sequence>MPSLANGFQYQFHLFSCNKLIDSSPIITSKSNICCAIPHVMIITSIIGNHACIEVPIFSSTFSFVGEVGLFLHLLLQHLDVCTVSAVRPETQS</sequence>
<protein>
    <submittedName>
        <fullName evidence="1">Uncharacterized protein</fullName>
    </submittedName>
</protein>
<proteinExistence type="predicted"/>